<sequence length="131" mass="14131">MKTTGICDENCFPYKAADVPCSDKCSNWKNNLWKINDFNGVHSIFEIKRMLICNGPLSVGLIWPGGGGHAVVLVGYDDTIKDCMLGNDGNGCWIIKNSWGTGWGNNGYGTIGYDTGGIDSYGIYVIGVQAP</sequence>
<evidence type="ECO:0000259" key="3">
    <source>
        <dbReference type="Pfam" id="PF00112"/>
    </source>
</evidence>
<dbReference type="Gene3D" id="2.40.50.170">
    <property type="entry name" value="Cysteine proteinases. Chain C"/>
    <property type="match status" value="1"/>
</dbReference>
<dbReference type="PROSITE" id="PS00639">
    <property type="entry name" value="THIOL_PROTEASE_HIS"/>
    <property type="match status" value="1"/>
</dbReference>
<reference evidence="4" key="1">
    <citation type="journal article" date="2020" name="mSystems">
        <title>Genome- and Community-Level Interaction Insights into Carbon Utilization and Element Cycling Functions of Hydrothermarchaeota in Hydrothermal Sediment.</title>
        <authorList>
            <person name="Zhou Z."/>
            <person name="Liu Y."/>
            <person name="Xu W."/>
            <person name="Pan J."/>
            <person name="Luo Z.H."/>
            <person name="Li M."/>
        </authorList>
    </citation>
    <scope>NUCLEOTIDE SEQUENCE [LARGE SCALE GENOMIC DNA]</scope>
    <source>
        <strain evidence="4">SpSt-1042</strain>
    </source>
</reference>
<comment type="caution">
    <text evidence="4">The sequence shown here is derived from an EMBL/GenBank/DDBJ whole genome shotgun (WGS) entry which is preliminary data.</text>
</comment>
<evidence type="ECO:0000256" key="2">
    <source>
        <dbReference type="ARBA" id="ARBA00023157"/>
    </source>
</evidence>
<dbReference type="InterPro" id="IPR025660">
    <property type="entry name" value="Pept_his_AS"/>
</dbReference>
<dbReference type="SUPFAM" id="SSF54001">
    <property type="entry name" value="Cysteine proteinases"/>
    <property type="match status" value="1"/>
</dbReference>
<gene>
    <name evidence="4" type="ORF">ENL96_00050</name>
</gene>
<name>A0A7C5YQT1_UNCC3</name>
<dbReference type="GO" id="GO:0008234">
    <property type="term" value="F:cysteine-type peptidase activity"/>
    <property type="evidence" value="ECO:0007669"/>
    <property type="project" value="InterPro"/>
</dbReference>
<dbReference type="InterPro" id="IPR000668">
    <property type="entry name" value="Peptidase_C1A_C"/>
</dbReference>
<dbReference type="AlphaFoldDB" id="A0A7C5YQT1"/>
<dbReference type="GO" id="GO:0006508">
    <property type="term" value="P:proteolysis"/>
    <property type="evidence" value="ECO:0007669"/>
    <property type="project" value="InterPro"/>
</dbReference>
<proteinExistence type="inferred from homology"/>
<dbReference type="InterPro" id="IPR013128">
    <property type="entry name" value="Peptidase_C1A"/>
</dbReference>
<accession>A0A7C5YQT1</accession>
<organism evidence="4">
    <name type="scientific">candidate division CPR3 bacterium</name>
    <dbReference type="NCBI Taxonomy" id="2268181"/>
    <lineage>
        <taxon>Bacteria</taxon>
        <taxon>Bacteria division CPR3</taxon>
    </lineage>
</organism>
<dbReference type="PROSITE" id="PS00640">
    <property type="entry name" value="THIOL_PROTEASE_ASN"/>
    <property type="match status" value="1"/>
</dbReference>
<dbReference type="Gene3D" id="3.90.70.10">
    <property type="entry name" value="Cysteine proteinases"/>
    <property type="match status" value="1"/>
</dbReference>
<evidence type="ECO:0000256" key="1">
    <source>
        <dbReference type="ARBA" id="ARBA00008455"/>
    </source>
</evidence>
<comment type="similarity">
    <text evidence="1">Belongs to the peptidase C1 family.</text>
</comment>
<evidence type="ECO:0000313" key="4">
    <source>
        <dbReference type="EMBL" id="HHR91893.1"/>
    </source>
</evidence>
<dbReference type="EMBL" id="DRVY01000003">
    <property type="protein sequence ID" value="HHR91893.1"/>
    <property type="molecule type" value="Genomic_DNA"/>
</dbReference>
<keyword evidence="2" id="KW-1015">Disulfide bond</keyword>
<dbReference type="CDD" id="cd02619">
    <property type="entry name" value="Peptidase_C1"/>
    <property type="match status" value="1"/>
</dbReference>
<dbReference type="InterPro" id="IPR038765">
    <property type="entry name" value="Papain-like_cys_pep_sf"/>
</dbReference>
<dbReference type="PANTHER" id="PTHR12411">
    <property type="entry name" value="CYSTEINE PROTEASE FAMILY C1-RELATED"/>
    <property type="match status" value="1"/>
</dbReference>
<protein>
    <recommendedName>
        <fullName evidence="3">Peptidase C1A papain C-terminal domain-containing protein</fullName>
    </recommendedName>
</protein>
<feature type="domain" description="Peptidase C1A papain C-terminal" evidence="3">
    <location>
        <begin position="68"/>
        <end position="119"/>
    </location>
</feature>
<dbReference type="Pfam" id="PF00112">
    <property type="entry name" value="Peptidase_C1"/>
    <property type="match status" value="1"/>
</dbReference>
<dbReference type="InterPro" id="IPR025661">
    <property type="entry name" value="Pept_asp_AS"/>
</dbReference>